<evidence type="ECO:0000256" key="4">
    <source>
        <dbReference type="ARBA" id="ARBA00022833"/>
    </source>
</evidence>
<dbReference type="InterPro" id="IPR057307">
    <property type="entry name" value="PEP5_VPS11_N"/>
</dbReference>
<keyword evidence="9" id="KW-1185">Reference proteome</keyword>
<keyword evidence="4" id="KW-0862">Zinc</keyword>
<dbReference type="PANTHER" id="PTHR23323:SF24">
    <property type="entry name" value="VACUOLAR PROTEIN SORTING-ASSOCIATED PROTEIN 11 HOMOLOG"/>
    <property type="match status" value="1"/>
</dbReference>
<name>A0ABP0SJD0_9DINO</name>
<protein>
    <recommendedName>
        <fullName evidence="7">PEP5/VPS11 N-terminal domain-containing protein</fullName>
    </recommendedName>
</protein>
<feature type="domain" description="PEP5/VPS11 N-terminal" evidence="7">
    <location>
        <begin position="2"/>
        <end position="112"/>
    </location>
</feature>
<proteinExistence type="predicted"/>
<keyword evidence="6" id="KW-0812">Transmembrane</keyword>
<comment type="subcellular location">
    <subcellularLocation>
        <location evidence="1">Membrane</location>
    </subcellularLocation>
</comment>
<dbReference type="EMBL" id="CAXAMN010027717">
    <property type="protein sequence ID" value="CAK9112472.1"/>
    <property type="molecule type" value="Genomic_DNA"/>
</dbReference>
<evidence type="ECO:0000256" key="5">
    <source>
        <dbReference type="ARBA" id="ARBA00023136"/>
    </source>
</evidence>
<evidence type="ECO:0000256" key="2">
    <source>
        <dbReference type="ARBA" id="ARBA00022723"/>
    </source>
</evidence>
<keyword evidence="6" id="KW-1133">Transmembrane helix</keyword>
<evidence type="ECO:0000256" key="1">
    <source>
        <dbReference type="ARBA" id="ARBA00004370"/>
    </source>
</evidence>
<evidence type="ECO:0000259" key="7">
    <source>
        <dbReference type="Pfam" id="PF23341"/>
    </source>
</evidence>
<accession>A0ABP0SJD0</accession>
<dbReference type="Proteomes" id="UP001642484">
    <property type="component" value="Unassembled WGS sequence"/>
</dbReference>
<evidence type="ECO:0000313" key="9">
    <source>
        <dbReference type="Proteomes" id="UP001642484"/>
    </source>
</evidence>
<evidence type="ECO:0000256" key="3">
    <source>
        <dbReference type="ARBA" id="ARBA00022771"/>
    </source>
</evidence>
<organism evidence="8 9">
    <name type="scientific">Durusdinium trenchii</name>
    <dbReference type="NCBI Taxonomy" id="1381693"/>
    <lineage>
        <taxon>Eukaryota</taxon>
        <taxon>Sar</taxon>
        <taxon>Alveolata</taxon>
        <taxon>Dinophyceae</taxon>
        <taxon>Suessiales</taxon>
        <taxon>Symbiodiniaceae</taxon>
        <taxon>Durusdinium</taxon>
    </lineage>
</organism>
<evidence type="ECO:0000256" key="6">
    <source>
        <dbReference type="SAM" id="Phobius"/>
    </source>
</evidence>
<keyword evidence="3" id="KW-0863">Zinc-finger</keyword>
<sequence length="352" mass="38890">MCACAFPGMNALLVAKPDAVFAYDPEEGNMSAMPLDGQKVILKRFQSYFVVVTSDTSAAPVSFTAGPASMPKQTVTVVLAQKQMRFIAFTSQFTDVTHVVKALGKIYLVSRGGADGNTAARDTALSMVWSEVRGDLDETSTVGKPVNDTIKAFGWKASKVLFELQEKPLSERLVAWLALNVAKHELIAFGKRFKDQEQLRIAKSLDDCPADNSRTPVTPARQFAPAKDVLVKKRMFEWAAEVALTSNGAPEVTAEIYRQHGDALFEKRAYDQALQIYAKTVDLGLPLEPSYVVERYLDAQRRGTVLELSSSVLRRVCFEFSVEELRGLVNGAFYISIVYFGVMVNMALYELV</sequence>
<keyword evidence="5 6" id="KW-0472">Membrane</keyword>
<dbReference type="Pfam" id="PF23341">
    <property type="entry name" value="PEP5_VPS11_N"/>
    <property type="match status" value="1"/>
</dbReference>
<feature type="transmembrane region" description="Helical" evidence="6">
    <location>
        <begin position="331"/>
        <end position="349"/>
    </location>
</feature>
<reference evidence="8 9" key="1">
    <citation type="submission" date="2024-02" db="EMBL/GenBank/DDBJ databases">
        <authorList>
            <person name="Chen Y."/>
            <person name="Shah S."/>
            <person name="Dougan E. K."/>
            <person name="Thang M."/>
            <person name="Chan C."/>
        </authorList>
    </citation>
    <scope>NUCLEOTIDE SEQUENCE [LARGE SCALE GENOMIC DNA]</scope>
</reference>
<evidence type="ECO:0000313" key="8">
    <source>
        <dbReference type="EMBL" id="CAK9112472.1"/>
    </source>
</evidence>
<gene>
    <name evidence="8" type="ORF">CCMP2556_LOCUS52130</name>
</gene>
<dbReference type="PANTHER" id="PTHR23323">
    <property type="entry name" value="VACUOLAR PROTEIN SORTING-ASSOCIATED PROTEIN"/>
    <property type="match status" value="1"/>
</dbReference>
<comment type="caution">
    <text evidence="8">The sequence shown here is derived from an EMBL/GenBank/DDBJ whole genome shotgun (WGS) entry which is preliminary data.</text>
</comment>
<keyword evidence="2" id="KW-0479">Metal-binding</keyword>